<gene>
    <name evidence="1" type="ORF">Q7X28_10825</name>
</gene>
<evidence type="ECO:0000313" key="2">
    <source>
        <dbReference type="Proteomes" id="UP001178281"/>
    </source>
</evidence>
<organism evidence="1 2">
    <name type="scientific">Tsukamurella strandjordii</name>
    <dbReference type="NCBI Taxonomy" id="147577"/>
    <lineage>
        <taxon>Bacteria</taxon>
        <taxon>Bacillati</taxon>
        <taxon>Actinomycetota</taxon>
        <taxon>Actinomycetes</taxon>
        <taxon>Mycobacteriales</taxon>
        <taxon>Tsukamurellaceae</taxon>
        <taxon>Tsukamurella</taxon>
    </lineage>
</organism>
<evidence type="ECO:0000313" key="1">
    <source>
        <dbReference type="EMBL" id="MDP0398421.1"/>
    </source>
</evidence>
<sequence length="304" mass="33892">MSDRAEDVLRVLLPWRRVAGDGGDRAADWPVQLAAIRERIAAQAPIEFVLPAFPCKSPNPDKVAGHLPDEGERVALRNLDAWAGQITRIHPPGARIVVCSDGHVFTDVIGVPDAVVTAYNAALREMITAEGLSHVSTFGLDSLWETEAFATKRDRLDRDWAPTREEVRHAVLTEPQTARMLQGMTRFMVGDTAEWSGSKSQLQRAAKRRAYELLRLSRAWGDLLAHVKPEAVRLSIHPQAPGSEKFGIRLIDAADGAWATPWHSVLVYRRDGRPALVPHREARRRFQPVVARGRISHYVEPLTI</sequence>
<name>A0AA90SQZ5_9ACTN</name>
<proteinExistence type="predicted"/>
<dbReference type="Proteomes" id="UP001178281">
    <property type="component" value="Unassembled WGS sequence"/>
</dbReference>
<dbReference type="PANTHER" id="PTHR37285">
    <property type="entry name" value="SPORE WALL MATURATION PROTEIN DIT1"/>
    <property type="match status" value="1"/>
</dbReference>
<dbReference type="PANTHER" id="PTHR37285:SF5">
    <property type="entry name" value="SPORE WALL MATURATION PROTEIN DIT1"/>
    <property type="match status" value="1"/>
</dbReference>
<comment type="caution">
    <text evidence="1">The sequence shown here is derived from an EMBL/GenBank/DDBJ whole genome shotgun (WGS) entry which is preliminary data.</text>
</comment>
<dbReference type="AlphaFoldDB" id="A0AA90SQZ5"/>
<dbReference type="EMBL" id="JAUTIX010000003">
    <property type="protein sequence ID" value="MDP0398421.1"/>
    <property type="molecule type" value="Genomic_DNA"/>
</dbReference>
<protein>
    <submittedName>
        <fullName evidence="1">Isocyanide synthase family protein</fullName>
    </submittedName>
</protein>
<reference evidence="1" key="1">
    <citation type="submission" date="2023-08" db="EMBL/GenBank/DDBJ databases">
        <title>The draft genome of Tsukamurella strandjordii strain 050030.</title>
        <authorList>
            <person name="Zhao F."/>
            <person name="Feng Y."/>
            <person name="Zong Z."/>
        </authorList>
    </citation>
    <scope>NUCLEOTIDE SEQUENCE</scope>
    <source>
        <strain evidence="1">050030</strain>
    </source>
</reference>
<dbReference type="RefSeq" id="WP_305111296.1">
    <property type="nucleotide sequence ID" value="NZ_JAUTIX010000003.1"/>
</dbReference>
<dbReference type="InterPro" id="IPR007817">
    <property type="entry name" value="Isocyanide_synthase_DIT1"/>
</dbReference>
<keyword evidence="2" id="KW-1185">Reference proteome</keyword>
<dbReference type="Pfam" id="PF05141">
    <property type="entry name" value="DIT1_PvcA"/>
    <property type="match status" value="1"/>
</dbReference>
<accession>A0AA90SQZ5</accession>